<sequence>MIVRISHGFQGGTSLSLCYGGNRFSEDLDFAGGKDFRPANWGR</sequence>
<accession>A0A077NID2</accession>
<dbReference type="InterPro" id="IPR014942">
    <property type="entry name" value="AbiEii"/>
</dbReference>
<dbReference type="Gene3D" id="3.10.450.620">
    <property type="entry name" value="JHP933, nucleotidyltransferase-like core domain"/>
    <property type="match status" value="1"/>
</dbReference>
<dbReference type="Pfam" id="PF08843">
    <property type="entry name" value="AbiEii"/>
    <property type="match status" value="1"/>
</dbReference>
<protein>
    <submittedName>
        <fullName evidence="1">Uncharacterized protein</fullName>
    </submittedName>
</protein>
<dbReference type="EMBL" id="CBSW010000236">
    <property type="protein sequence ID" value="CDG98494.1"/>
    <property type="molecule type" value="Genomic_DNA"/>
</dbReference>
<gene>
    <name evidence="1" type="ORF">XBP1_330002</name>
</gene>
<dbReference type="AlphaFoldDB" id="A0A077NID2"/>
<comment type="caution">
    <text evidence="1">The sequence shown here is derived from an EMBL/GenBank/DDBJ whole genome shotgun (WGS) entry which is preliminary data.</text>
</comment>
<reference evidence="1" key="1">
    <citation type="submission" date="2013-07" db="EMBL/GenBank/DDBJ databases">
        <title>Sub-species coevolution in mutualistic symbiosis.</title>
        <authorList>
            <person name="Murfin K."/>
            <person name="Klassen J."/>
            <person name="Lee M."/>
            <person name="Forst S."/>
            <person name="Stock P."/>
            <person name="Goodrich-Blair H."/>
        </authorList>
    </citation>
    <scope>NUCLEOTIDE SEQUENCE [LARGE SCALE GENOMIC DNA]</scope>
    <source>
        <strain evidence="1">Puntauvense</strain>
    </source>
</reference>
<evidence type="ECO:0000313" key="1">
    <source>
        <dbReference type="EMBL" id="CDG98494.1"/>
    </source>
</evidence>
<proteinExistence type="predicted"/>
<dbReference type="Proteomes" id="UP000028511">
    <property type="component" value="Unassembled WGS sequence"/>
</dbReference>
<organism evidence="1">
    <name type="scientific">Xenorhabdus bovienii str. puntauvense</name>
    <dbReference type="NCBI Taxonomy" id="1398201"/>
    <lineage>
        <taxon>Bacteria</taxon>
        <taxon>Pseudomonadati</taxon>
        <taxon>Pseudomonadota</taxon>
        <taxon>Gammaproteobacteria</taxon>
        <taxon>Enterobacterales</taxon>
        <taxon>Morganellaceae</taxon>
        <taxon>Xenorhabdus</taxon>
    </lineage>
</organism>
<dbReference type="HOGENOM" id="CLU_3241567_0_0_6"/>
<name>A0A077NID2_XENBV</name>